<dbReference type="HAMAP" id="MF_00502">
    <property type="entry name" value="Ribosomal_bL31_2"/>
    <property type="match status" value="1"/>
</dbReference>
<comment type="subunit">
    <text evidence="3">Part of the 50S ribosomal subunit.</text>
</comment>
<gene>
    <name evidence="5" type="primary">rpmEB</name>
    <name evidence="3" type="synonym">rpmE2</name>
    <name evidence="5" type="ORF">L336_0741</name>
</gene>
<dbReference type="GO" id="GO:0005840">
    <property type="term" value="C:ribosome"/>
    <property type="evidence" value="ECO:0007669"/>
    <property type="project" value="UniProtKB-KW"/>
</dbReference>
<dbReference type="PRINTS" id="PR01249">
    <property type="entry name" value="RIBOSOMALL31"/>
</dbReference>
<dbReference type="Gene3D" id="4.10.830.30">
    <property type="entry name" value="Ribosomal protein L31"/>
    <property type="match status" value="1"/>
</dbReference>
<keyword evidence="4" id="KW-0175">Coiled coil</keyword>
<comment type="similarity">
    <text evidence="3">Belongs to the bacterial ribosomal protein bL31 family. Type B subfamily.</text>
</comment>
<dbReference type="GO" id="GO:1990904">
    <property type="term" value="C:ribonucleoprotein complex"/>
    <property type="evidence" value="ECO:0007669"/>
    <property type="project" value="UniProtKB-KW"/>
</dbReference>
<evidence type="ECO:0000256" key="3">
    <source>
        <dbReference type="HAMAP-Rule" id="MF_00502"/>
    </source>
</evidence>
<dbReference type="PANTHER" id="PTHR33280">
    <property type="entry name" value="50S RIBOSOMAL PROTEIN L31, CHLOROPLASTIC"/>
    <property type="match status" value="1"/>
</dbReference>
<dbReference type="SUPFAM" id="SSF143800">
    <property type="entry name" value="L28p-like"/>
    <property type="match status" value="1"/>
</dbReference>
<keyword evidence="6" id="KW-1185">Reference proteome</keyword>
<dbReference type="PANTHER" id="PTHR33280:SF1">
    <property type="entry name" value="LARGE RIBOSOMAL SUBUNIT PROTEIN BL31C"/>
    <property type="match status" value="1"/>
</dbReference>
<dbReference type="GO" id="GO:0006412">
    <property type="term" value="P:translation"/>
    <property type="evidence" value="ECO:0007669"/>
    <property type="project" value="UniProtKB-UniRule"/>
</dbReference>
<evidence type="ECO:0000256" key="4">
    <source>
        <dbReference type="SAM" id="Coils"/>
    </source>
</evidence>
<dbReference type="InterPro" id="IPR027493">
    <property type="entry name" value="Ribosomal_bL31_B"/>
</dbReference>
<keyword evidence="2 3" id="KW-0687">Ribonucleoprotein</keyword>
<dbReference type="InterPro" id="IPR002150">
    <property type="entry name" value="Ribosomal_bL31"/>
</dbReference>
<dbReference type="Pfam" id="PF01197">
    <property type="entry name" value="Ribosomal_L31"/>
    <property type="match status" value="1"/>
</dbReference>
<proteinExistence type="inferred from homology"/>
<dbReference type="PATRIC" id="fig|1332188.3.peg.731"/>
<evidence type="ECO:0000313" key="6">
    <source>
        <dbReference type="Proteomes" id="UP000013893"/>
    </source>
</evidence>
<protein>
    <recommendedName>
        <fullName evidence="3">Large ribosomal subunit protein bL31B</fullName>
    </recommendedName>
</protein>
<reference evidence="5 6" key="1">
    <citation type="journal article" date="2013" name="Nat. Biotechnol.">
        <title>Genome sequences of rare, uncultured bacteria obtained by differential coverage binning of multiple metagenomes.</title>
        <authorList>
            <person name="Albertsen M."/>
            <person name="Hugenholtz P."/>
            <person name="Skarshewski A."/>
            <person name="Nielsen K.L."/>
            <person name="Tyson G.W."/>
            <person name="Nielsen P.H."/>
        </authorList>
    </citation>
    <scope>NUCLEOTIDE SEQUENCE [LARGE SCALE GENOMIC DNA]</scope>
    <source>
        <strain evidence="5">TM71</strain>
    </source>
</reference>
<keyword evidence="1 3" id="KW-0689">Ribosomal protein</keyword>
<dbReference type="HOGENOM" id="CLU_114306_2_1_0"/>
<dbReference type="KEGG" id="saal:L336_0741"/>
<name>R4PLF7_9BACT</name>
<evidence type="ECO:0000313" key="5">
    <source>
        <dbReference type="EMBL" id="AGL62443.1"/>
    </source>
</evidence>
<evidence type="ECO:0000256" key="2">
    <source>
        <dbReference type="ARBA" id="ARBA00023274"/>
    </source>
</evidence>
<dbReference type="NCBIfam" id="NF002462">
    <property type="entry name" value="PRK01678.1"/>
    <property type="match status" value="1"/>
</dbReference>
<accession>R4PLF7</accession>
<evidence type="ECO:0000256" key="1">
    <source>
        <dbReference type="ARBA" id="ARBA00022980"/>
    </source>
</evidence>
<dbReference type="EMBL" id="CP005957">
    <property type="protein sequence ID" value="AGL62443.1"/>
    <property type="molecule type" value="Genomic_DNA"/>
</dbReference>
<organism evidence="5 6">
    <name type="scientific">Candidatus Saccharimonas aalborgensis</name>
    <dbReference type="NCBI Taxonomy" id="1332188"/>
    <lineage>
        <taxon>Bacteria</taxon>
        <taxon>Candidatus Saccharimonadota</taxon>
        <taxon>Candidatus Saccharimonadia</taxon>
        <taxon>Candidatus Saccharimonadales</taxon>
        <taxon>Candidatus Saccharimonadaceae</taxon>
        <taxon>Candidatus Saccharimonas</taxon>
    </lineage>
</organism>
<dbReference type="GO" id="GO:0003735">
    <property type="term" value="F:structural constituent of ribosome"/>
    <property type="evidence" value="ECO:0007669"/>
    <property type="project" value="InterPro"/>
</dbReference>
<feature type="coiled-coil region" evidence="4">
    <location>
        <begin position="86"/>
        <end position="113"/>
    </location>
</feature>
<sequence length="127" mass="14708">MLWYRGAPFDTERLFCYDGTDMKSSIHPQDYRLVVFSDEQAGFSFLTRSTAQSSETIKWEDGNEYPLIKVHVSSASHPFFTGEEKIIDTEGRVDRFEARRKAAEELRHQMAAKAKKQNARKAQKTEK</sequence>
<dbReference type="STRING" id="1332188.L336_0741"/>
<dbReference type="InterPro" id="IPR042105">
    <property type="entry name" value="Ribosomal_bL31_sf"/>
</dbReference>
<dbReference type="InterPro" id="IPR034704">
    <property type="entry name" value="Ribosomal_bL28/bL31-like_sf"/>
</dbReference>
<dbReference type="AlphaFoldDB" id="R4PLF7"/>
<dbReference type="Proteomes" id="UP000013893">
    <property type="component" value="Chromosome"/>
</dbReference>
<dbReference type="NCBIfam" id="TIGR00105">
    <property type="entry name" value="L31"/>
    <property type="match status" value="1"/>
</dbReference>